<proteinExistence type="predicted"/>
<reference evidence="2 3" key="1">
    <citation type="submission" date="2020-03" db="EMBL/GenBank/DDBJ databases">
        <title>Above-ground endophytic microbial communities from plants in different locations in the United States.</title>
        <authorList>
            <person name="Frank C."/>
        </authorList>
    </citation>
    <scope>NUCLEOTIDE SEQUENCE [LARGE SCALE GENOMIC DNA]</scope>
    <source>
        <strain evidence="2 3">WW7</strain>
    </source>
</reference>
<keyword evidence="3" id="KW-1185">Reference proteome</keyword>
<dbReference type="SUPFAM" id="SSF46689">
    <property type="entry name" value="Homeodomain-like"/>
    <property type="match status" value="1"/>
</dbReference>
<feature type="region of interest" description="Disordered" evidence="1">
    <location>
        <begin position="195"/>
        <end position="226"/>
    </location>
</feature>
<dbReference type="EMBL" id="JAAOYO010000001">
    <property type="protein sequence ID" value="NII39479.1"/>
    <property type="molecule type" value="Genomic_DNA"/>
</dbReference>
<feature type="compositionally biased region" description="Basic and acidic residues" evidence="1">
    <location>
        <begin position="198"/>
        <end position="210"/>
    </location>
</feature>
<evidence type="ECO:0000256" key="1">
    <source>
        <dbReference type="SAM" id="MobiDB-lite"/>
    </source>
</evidence>
<sequence>MDASERWRILRLHVEDAIPLTTLARTTGVAERTLQRWLAGNRTGGYTALADGTRTDHGARRTAPELVRLIGGLALTKPRPSIATIRRQIGIHCSGRGLPSRSYSVMRSIVTTLDPGMVTLALEGPASYGELGKTLDPDDFSDAQTIAAVERITRGNFRLLEHLLLQIQRVLRINELDVTTNDVVEAARSTLVIGTTRPDADRSENDDTERGCSQGRDGPDQQQLSVPIDGVIERTARCVCEGRSAAAEPLP</sequence>
<comment type="caution">
    <text evidence="2">The sequence shown here is derived from an EMBL/GenBank/DDBJ whole genome shotgun (WGS) entry which is preliminary data.</text>
</comment>
<name>A0ABX0T2Y7_9MICO</name>
<dbReference type="Proteomes" id="UP001318300">
    <property type="component" value="Unassembled WGS sequence"/>
</dbReference>
<evidence type="ECO:0000313" key="2">
    <source>
        <dbReference type="EMBL" id="NII39479.1"/>
    </source>
</evidence>
<dbReference type="InterPro" id="IPR009057">
    <property type="entry name" value="Homeodomain-like_sf"/>
</dbReference>
<accession>A0ABX0T2Y7</accession>
<evidence type="ECO:0000313" key="3">
    <source>
        <dbReference type="Proteomes" id="UP001318300"/>
    </source>
</evidence>
<protein>
    <submittedName>
        <fullName evidence="2">Transposase</fullName>
    </submittedName>
</protein>
<organism evidence="2 3">
    <name type="scientific">Curtobacterium salicis</name>
    <dbReference type="NCBI Taxonomy" id="1779862"/>
    <lineage>
        <taxon>Bacteria</taxon>
        <taxon>Bacillati</taxon>
        <taxon>Actinomycetota</taxon>
        <taxon>Actinomycetes</taxon>
        <taxon>Micrococcales</taxon>
        <taxon>Microbacteriaceae</taxon>
        <taxon>Curtobacterium</taxon>
    </lineage>
</organism>
<gene>
    <name evidence="2" type="ORF">E9228_000098</name>
</gene>
<dbReference type="RefSeq" id="WP_252727483.1">
    <property type="nucleotide sequence ID" value="NZ_JAAOYO010000001.1"/>
</dbReference>